<evidence type="ECO:0000259" key="8">
    <source>
        <dbReference type="Pfam" id="PF02773"/>
    </source>
</evidence>
<dbReference type="SUPFAM" id="SSF55973">
    <property type="entry name" value="S-adenosylmethionine synthetase"/>
    <property type="match status" value="1"/>
</dbReference>
<dbReference type="PANTHER" id="PTHR11964">
    <property type="entry name" value="S-ADENOSYLMETHIONINE SYNTHETASE"/>
    <property type="match status" value="1"/>
</dbReference>
<dbReference type="EMBL" id="VSWC01000066">
    <property type="protein sequence ID" value="KAA1097947.1"/>
    <property type="molecule type" value="Genomic_DNA"/>
</dbReference>
<name>A0A5B0P8P3_PUCGR</name>
<dbReference type="GO" id="GO:0005524">
    <property type="term" value="F:ATP binding"/>
    <property type="evidence" value="ECO:0007669"/>
    <property type="project" value="UniProtKB-KW"/>
</dbReference>
<dbReference type="InterPro" id="IPR002133">
    <property type="entry name" value="S-AdoMet_synthetase"/>
</dbReference>
<keyword evidence="6" id="KW-0460">Magnesium</keyword>
<evidence type="ECO:0000256" key="2">
    <source>
        <dbReference type="ARBA" id="ARBA00022679"/>
    </source>
</evidence>
<evidence type="ECO:0000313" key="9">
    <source>
        <dbReference type="EMBL" id="KAA1097947.1"/>
    </source>
</evidence>
<evidence type="ECO:0000256" key="1">
    <source>
        <dbReference type="ARBA" id="ARBA00022563"/>
    </source>
</evidence>
<dbReference type="Pfam" id="PF02773">
    <property type="entry name" value="S-AdoMet_synt_C"/>
    <property type="match status" value="1"/>
</dbReference>
<evidence type="ECO:0000256" key="7">
    <source>
        <dbReference type="ARBA" id="ARBA00022958"/>
    </source>
</evidence>
<keyword evidence="3" id="KW-0479">Metal-binding</keyword>
<dbReference type="AlphaFoldDB" id="A0A5B0P8P3"/>
<keyword evidence="10" id="KW-1185">Reference proteome</keyword>
<accession>A0A5B0P8P3</accession>
<evidence type="ECO:0000256" key="5">
    <source>
        <dbReference type="ARBA" id="ARBA00022840"/>
    </source>
</evidence>
<keyword evidence="1" id="KW-0554">One-carbon metabolism</keyword>
<evidence type="ECO:0000256" key="3">
    <source>
        <dbReference type="ARBA" id="ARBA00022723"/>
    </source>
</evidence>
<dbReference type="GO" id="GO:0046872">
    <property type="term" value="F:metal ion binding"/>
    <property type="evidence" value="ECO:0007669"/>
    <property type="project" value="UniProtKB-KW"/>
</dbReference>
<keyword evidence="5" id="KW-0067">ATP-binding</keyword>
<dbReference type="GO" id="GO:0004478">
    <property type="term" value="F:methionine adenosyltransferase activity"/>
    <property type="evidence" value="ECO:0007669"/>
    <property type="project" value="InterPro"/>
</dbReference>
<feature type="domain" description="S-adenosylmethionine synthetase C-terminal" evidence="8">
    <location>
        <begin position="34"/>
        <end position="109"/>
    </location>
</feature>
<evidence type="ECO:0000313" key="10">
    <source>
        <dbReference type="Proteomes" id="UP000324748"/>
    </source>
</evidence>
<keyword evidence="2 9" id="KW-0808">Transferase</keyword>
<keyword evidence="4" id="KW-0547">Nucleotide-binding</keyword>
<dbReference type="Proteomes" id="UP000324748">
    <property type="component" value="Unassembled WGS sequence"/>
</dbReference>
<proteinExistence type="predicted"/>
<protein>
    <submittedName>
        <fullName evidence="9">Methionine adenosyltransferase sam2</fullName>
    </submittedName>
</protein>
<dbReference type="InterPro" id="IPR022636">
    <property type="entry name" value="S-AdoMet_synthetase_sfam"/>
</dbReference>
<evidence type="ECO:0000256" key="4">
    <source>
        <dbReference type="ARBA" id="ARBA00022741"/>
    </source>
</evidence>
<comment type="caution">
    <text evidence="9">The sequence shown here is derived from an EMBL/GenBank/DDBJ whole genome shotgun (WGS) entry which is preliminary data.</text>
</comment>
<gene>
    <name evidence="9" type="primary">SAM2_1</name>
    <name evidence="9" type="ORF">PGT21_024897</name>
</gene>
<dbReference type="GO" id="GO:0006556">
    <property type="term" value="P:S-adenosylmethionine biosynthetic process"/>
    <property type="evidence" value="ECO:0007669"/>
    <property type="project" value="InterPro"/>
</dbReference>
<sequence length="112" mass="12541">MNTKLAKERQKEGGINWLCPDSITGQKIIINYWSKVNQSGAYLARWIAKSIIAARLAQQILVQLYYAIRVVKPLSTHVDSYGTSKGFTNTKLVDIIRCNFDLRPGVVVDADA</sequence>
<dbReference type="InterPro" id="IPR022630">
    <property type="entry name" value="S-AdoMet_synt_C"/>
</dbReference>
<dbReference type="GO" id="GO:0006730">
    <property type="term" value="P:one-carbon metabolic process"/>
    <property type="evidence" value="ECO:0007669"/>
    <property type="project" value="UniProtKB-KW"/>
</dbReference>
<dbReference type="Gene3D" id="3.30.300.10">
    <property type="match status" value="1"/>
</dbReference>
<dbReference type="OrthoDB" id="5852090at2759"/>
<reference evidence="9 10" key="1">
    <citation type="submission" date="2019-05" db="EMBL/GenBank/DDBJ databases">
        <title>Emergence of the Ug99 lineage of the wheat stem rust pathogen through somatic hybridization.</title>
        <authorList>
            <person name="Li F."/>
            <person name="Upadhyaya N.M."/>
            <person name="Sperschneider J."/>
            <person name="Matny O."/>
            <person name="Nguyen-Phuc H."/>
            <person name="Mago R."/>
            <person name="Raley C."/>
            <person name="Miller M.E."/>
            <person name="Silverstein K.A.T."/>
            <person name="Henningsen E."/>
            <person name="Hirsch C.D."/>
            <person name="Visser B."/>
            <person name="Pretorius Z.A."/>
            <person name="Steffenson B.J."/>
            <person name="Schwessinger B."/>
            <person name="Dodds P.N."/>
            <person name="Figueroa M."/>
        </authorList>
    </citation>
    <scope>NUCLEOTIDE SEQUENCE [LARGE SCALE GENOMIC DNA]</scope>
    <source>
        <strain evidence="9">21-0</strain>
    </source>
</reference>
<evidence type="ECO:0000256" key="6">
    <source>
        <dbReference type="ARBA" id="ARBA00022842"/>
    </source>
</evidence>
<organism evidence="9 10">
    <name type="scientific">Puccinia graminis f. sp. tritici</name>
    <dbReference type="NCBI Taxonomy" id="56615"/>
    <lineage>
        <taxon>Eukaryota</taxon>
        <taxon>Fungi</taxon>
        <taxon>Dikarya</taxon>
        <taxon>Basidiomycota</taxon>
        <taxon>Pucciniomycotina</taxon>
        <taxon>Pucciniomycetes</taxon>
        <taxon>Pucciniales</taxon>
        <taxon>Pucciniaceae</taxon>
        <taxon>Puccinia</taxon>
    </lineage>
</organism>
<keyword evidence="7" id="KW-0630">Potassium</keyword>